<feature type="region of interest" description="Disordered" evidence="7">
    <location>
        <begin position="1"/>
        <end position="23"/>
    </location>
</feature>
<dbReference type="PANTHER" id="PTHR43327">
    <property type="entry name" value="STOMATIN-LIKE PROTEIN 2, MITOCHONDRIAL"/>
    <property type="match status" value="1"/>
</dbReference>
<evidence type="ECO:0000256" key="1">
    <source>
        <dbReference type="ARBA" id="ARBA00004167"/>
    </source>
</evidence>
<evidence type="ECO:0000256" key="6">
    <source>
        <dbReference type="RuleBase" id="RU364113"/>
    </source>
</evidence>
<feature type="transmembrane region" description="Helical" evidence="6">
    <location>
        <begin position="44"/>
        <end position="62"/>
    </location>
</feature>
<comment type="subunit">
    <text evidence="6">HflC and HflK may interact to form a multimeric complex.</text>
</comment>
<dbReference type="KEGG" id="dfl:DFE_2158"/>
<dbReference type="Pfam" id="PF01145">
    <property type="entry name" value="Band_7"/>
    <property type="match status" value="1"/>
</dbReference>
<keyword evidence="3 6" id="KW-0812">Transmembrane</keyword>
<dbReference type="EMBL" id="AP017378">
    <property type="protein sequence ID" value="BBD08884.1"/>
    <property type="molecule type" value="Genomic_DNA"/>
</dbReference>
<dbReference type="OrthoDB" id="9779595at2"/>
<evidence type="ECO:0000259" key="8">
    <source>
        <dbReference type="SMART" id="SM00244"/>
    </source>
</evidence>
<gene>
    <name evidence="9" type="ORF">DFE_2158</name>
</gene>
<feature type="domain" description="Band 7" evidence="8">
    <location>
        <begin position="56"/>
        <end position="236"/>
    </location>
</feature>
<keyword evidence="10" id="KW-1185">Reference proteome</keyword>
<dbReference type="InterPro" id="IPR036013">
    <property type="entry name" value="Band_7/SPFH_dom_sf"/>
</dbReference>
<evidence type="ECO:0000256" key="2">
    <source>
        <dbReference type="ARBA" id="ARBA00006971"/>
    </source>
</evidence>
<dbReference type="GO" id="GO:0016020">
    <property type="term" value="C:membrane"/>
    <property type="evidence" value="ECO:0007669"/>
    <property type="project" value="UniProtKB-SubCell"/>
</dbReference>
<comment type="similarity">
    <text evidence="2 6">Belongs to the band 7/mec-2 family. HflK subfamily.</text>
</comment>
<comment type="function">
    <text evidence="6">HflC and HflK could encode or regulate a protease.</text>
</comment>
<dbReference type="InterPro" id="IPR050710">
    <property type="entry name" value="Band7/mec-2_domain"/>
</dbReference>
<dbReference type="Gene3D" id="3.30.479.30">
    <property type="entry name" value="Band 7 domain"/>
    <property type="match status" value="1"/>
</dbReference>
<dbReference type="InterPro" id="IPR001107">
    <property type="entry name" value="Band_7"/>
</dbReference>
<accession>A0A2Z6B083</accession>
<evidence type="ECO:0000256" key="5">
    <source>
        <dbReference type="ARBA" id="ARBA00023136"/>
    </source>
</evidence>
<dbReference type="AlphaFoldDB" id="A0A2Z6B083"/>
<reference evidence="9 10" key="1">
    <citation type="journal article" date="2018" name="Sci. Adv.">
        <title>Multi-heme cytochromes provide a pathway for survival in energy-limited environments.</title>
        <authorList>
            <person name="Deng X."/>
            <person name="Dohmae N."/>
            <person name="Nealson K.H."/>
            <person name="Hashimoto K."/>
            <person name="Okamoto A."/>
        </authorList>
    </citation>
    <scope>NUCLEOTIDE SEQUENCE [LARGE SCALE GENOMIC DNA]</scope>
    <source>
        <strain evidence="9 10">IS5</strain>
    </source>
</reference>
<evidence type="ECO:0000313" key="9">
    <source>
        <dbReference type="EMBL" id="BBD08884.1"/>
    </source>
</evidence>
<keyword evidence="5 6" id="KW-0472">Membrane</keyword>
<dbReference type="CDD" id="cd03404">
    <property type="entry name" value="SPFH_HflK"/>
    <property type="match status" value="1"/>
</dbReference>
<evidence type="ECO:0000313" key="10">
    <source>
        <dbReference type="Proteomes" id="UP000269883"/>
    </source>
</evidence>
<dbReference type="SUPFAM" id="SSF117892">
    <property type="entry name" value="Band 7/SPFH domain"/>
    <property type="match status" value="1"/>
</dbReference>
<dbReference type="NCBIfam" id="TIGR01933">
    <property type="entry name" value="hflK"/>
    <property type="match status" value="1"/>
</dbReference>
<comment type="subcellular location">
    <subcellularLocation>
        <location evidence="1">Membrane</location>
        <topology evidence="1">Single-pass membrane protein</topology>
    </subcellularLocation>
</comment>
<evidence type="ECO:0000256" key="3">
    <source>
        <dbReference type="ARBA" id="ARBA00022692"/>
    </source>
</evidence>
<keyword evidence="4 6" id="KW-1133">Transmembrane helix</keyword>
<sequence>MNWDWEKLQQRRQRPPGGPNGPNLGDLNVNFDRFKNFGFPGWKILLGVLVLLWLASGIYIVGPDEVGVVKRFGAYSSQTEPGPHYHWPAPFESVLKPQVTKVHRVEVGFMSLGRSEFTQNSRLTPEESLMLTGDENIVDVQFIVQYKIKDPAKYLFNLKGQENTVKSVAEAAMREVVGYNKIDAVLTTGKLEIQNECRLQLQSILDKYECGINVLAVQLQDVHPPKEVIDAFKDVASAREDKSRFINEADAYRNDLMPKARGQAAVLINQAAAYKETRIRVAKGEADKFLSVLREYNKAKDVTRKRLYLETMEKILSNPDMEKVIISDDAAGSVLPYLPLDRRQKIEGGKK</sequence>
<name>A0A2Z6B083_9BACT</name>
<dbReference type="Proteomes" id="UP000269883">
    <property type="component" value="Chromosome"/>
</dbReference>
<dbReference type="RefSeq" id="WP_126379368.1">
    <property type="nucleotide sequence ID" value="NZ_AP017378.1"/>
</dbReference>
<evidence type="ECO:0000256" key="4">
    <source>
        <dbReference type="ARBA" id="ARBA00022989"/>
    </source>
</evidence>
<protein>
    <recommendedName>
        <fullName evidence="6">Protein HflK</fullName>
    </recommendedName>
</protein>
<organism evidence="9 10">
    <name type="scientific">Desulfovibrio ferrophilus</name>
    <dbReference type="NCBI Taxonomy" id="241368"/>
    <lineage>
        <taxon>Bacteria</taxon>
        <taxon>Pseudomonadati</taxon>
        <taxon>Thermodesulfobacteriota</taxon>
        <taxon>Desulfovibrionia</taxon>
        <taxon>Desulfovibrionales</taxon>
        <taxon>Desulfovibrionaceae</taxon>
        <taxon>Desulfovibrio</taxon>
    </lineage>
</organism>
<dbReference type="SMART" id="SM00244">
    <property type="entry name" value="PHB"/>
    <property type="match status" value="1"/>
</dbReference>
<evidence type="ECO:0000256" key="7">
    <source>
        <dbReference type="SAM" id="MobiDB-lite"/>
    </source>
</evidence>
<dbReference type="InterPro" id="IPR010201">
    <property type="entry name" value="HflK"/>
</dbReference>
<proteinExistence type="inferred from homology"/>
<dbReference type="PANTHER" id="PTHR43327:SF2">
    <property type="entry name" value="MODULATOR OF FTSH PROTEASE HFLK"/>
    <property type="match status" value="1"/>
</dbReference>